<dbReference type="AlphaFoldDB" id="A0A448HGV8"/>
<keyword evidence="1" id="KW-0813">Transport</keyword>
<dbReference type="InterPro" id="IPR003593">
    <property type="entry name" value="AAA+_ATPase"/>
</dbReference>
<dbReference type="Proteomes" id="UP000266895">
    <property type="component" value="Chromosome"/>
</dbReference>
<keyword evidence="6" id="KW-1185">Reference proteome</keyword>
<sequence>MLTATGIVKDYPGAPKVLDTIDLTVPEGQFLAIMGPSGSGKSTLLHVLSGMEPPTRGVVDLDGQDLTELPDKKLAALRLRRLGFVFQQPRLLAGLSLRDNVALPGLLARSEAREVIARRADDLLRAMGVAGVSDHRPSEVSGGQLQRASICRALINGARTIMGDEPTGALNRASAEQVLDLLGAVHREGRTLVIVTHDAQVAARADRVLALVDGRIAADLELGTRPEDYDESVRGERVCAVTEVMSAVGV</sequence>
<organism evidence="5 6">
    <name type="scientific">Actinomyces howellii</name>
    <dbReference type="NCBI Taxonomy" id="52771"/>
    <lineage>
        <taxon>Bacteria</taxon>
        <taxon>Bacillati</taxon>
        <taxon>Actinomycetota</taxon>
        <taxon>Actinomycetes</taxon>
        <taxon>Actinomycetales</taxon>
        <taxon>Actinomycetaceae</taxon>
        <taxon>Actinomyces</taxon>
    </lineage>
</organism>
<dbReference type="Pfam" id="PF00005">
    <property type="entry name" value="ABC_tran"/>
    <property type="match status" value="1"/>
</dbReference>
<keyword evidence="5" id="KW-0378">Hydrolase</keyword>
<protein>
    <submittedName>
        <fullName evidence="5">Lipoprotein-releasing system ATP-binding protein LolD</fullName>
        <ecNumber evidence="5">3.6.3.-</ecNumber>
    </submittedName>
</protein>
<evidence type="ECO:0000256" key="1">
    <source>
        <dbReference type="ARBA" id="ARBA00022448"/>
    </source>
</evidence>
<dbReference type="RefSeq" id="WP_126382475.1">
    <property type="nucleotide sequence ID" value="NZ_LR134350.1"/>
</dbReference>
<feature type="domain" description="ABC transporter" evidence="4">
    <location>
        <begin position="2"/>
        <end position="238"/>
    </location>
</feature>
<dbReference type="PANTHER" id="PTHR24220">
    <property type="entry name" value="IMPORT ATP-BINDING PROTEIN"/>
    <property type="match status" value="1"/>
</dbReference>
<dbReference type="PROSITE" id="PS00211">
    <property type="entry name" value="ABC_TRANSPORTER_1"/>
    <property type="match status" value="1"/>
</dbReference>
<dbReference type="KEGG" id="ahw:NCTC11636_01385"/>
<dbReference type="GO" id="GO:0005524">
    <property type="term" value="F:ATP binding"/>
    <property type="evidence" value="ECO:0007669"/>
    <property type="project" value="UniProtKB-KW"/>
</dbReference>
<dbReference type="InterPro" id="IPR017911">
    <property type="entry name" value="MacB-like_ATP-bd"/>
</dbReference>
<dbReference type="GO" id="GO:0016887">
    <property type="term" value="F:ATP hydrolysis activity"/>
    <property type="evidence" value="ECO:0007669"/>
    <property type="project" value="InterPro"/>
</dbReference>
<accession>A0A448HGV8</accession>
<dbReference type="PROSITE" id="PS50893">
    <property type="entry name" value="ABC_TRANSPORTER_2"/>
    <property type="match status" value="1"/>
</dbReference>
<evidence type="ECO:0000259" key="4">
    <source>
        <dbReference type="PROSITE" id="PS50893"/>
    </source>
</evidence>
<dbReference type="EMBL" id="LR134350">
    <property type="protein sequence ID" value="VEG28137.1"/>
    <property type="molecule type" value="Genomic_DNA"/>
</dbReference>
<dbReference type="PANTHER" id="PTHR24220:SF685">
    <property type="entry name" value="ABC TRANSPORTER RELATED"/>
    <property type="match status" value="1"/>
</dbReference>
<dbReference type="GO" id="GO:0022857">
    <property type="term" value="F:transmembrane transporter activity"/>
    <property type="evidence" value="ECO:0007669"/>
    <property type="project" value="TreeGrafter"/>
</dbReference>
<dbReference type="SMART" id="SM00382">
    <property type="entry name" value="AAA"/>
    <property type="match status" value="1"/>
</dbReference>
<dbReference type="Gene3D" id="3.40.50.300">
    <property type="entry name" value="P-loop containing nucleotide triphosphate hydrolases"/>
    <property type="match status" value="1"/>
</dbReference>
<dbReference type="InterPro" id="IPR015854">
    <property type="entry name" value="ABC_transpr_LolD-like"/>
</dbReference>
<dbReference type="InterPro" id="IPR003439">
    <property type="entry name" value="ABC_transporter-like_ATP-bd"/>
</dbReference>
<name>A0A448HGV8_9ACTO</name>
<dbReference type="GO" id="GO:0005886">
    <property type="term" value="C:plasma membrane"/>
    <property type="evidence" value="ECO:0007669"/>
    <property type="project" value="TreeGrafter"/>
</dbReference>
<dbReference type="OrthoDB" id="9802264at2"/>
<keyword evidence="5" id="KW-0449">Lipoprotein</keyword>
<reference evidence="5 6" key="1">
    <citation type="submission" date="2018-12" db="EMBL/GenBank/DDBJ databases">
        <authorList>
            <consortium name="Pathogen Informatics"/>
        </authorList>
    </citation>
    <scope>NUCLEOTIDE SEQUENCE [LARGE SCALE GENOMIC DNA]</scope>
    <source>
        <strain evidence="5 6">NCTC11636</strain>
    </source>
</reference>
<dbReference type="SUPFAM" id="SSF52540">
    <property type="entry name" value="P-loop containing nucleoside triphosphate hydrolases"/>
    <property type="match status" value="1"/>
</dbReference>
<keyword evidence="2" id="KW-0547">Nucleotide-binding</keyword>
<dbReference type="InterPro" id="IPR017871">
    <property type="entry name" value="ABC_transporter-like_CS"/>
</dbReference>
<evidence type="ECO:0000256" key="2">
    <source>
        <dbReference type="ARBA" id="ARBA00022741"/>
    </source>
</evidence>
<proteinExistence type="predicted"/>
<dbReference type="EC" id="3.6.3.-" evidence="5"/>
<dbReference type="InterPro" id="IPR027417">
    <property type="entry name" value="P-loop_NTPase"/>
</dbReference>
<evidence type="ECO:0000313" key="5">
    <source>
        <dbReference type="EMBL" id="VEG28137.1"/>
    </source>
</evidence>
<dbReference type="CDD" id="cd03255">
    <property type="entry name" value="ABC_MJ0796_LolCDE_FtsE"/>
    <property type="match status" value="1"/>
</dbReference>
<evidence type="ECO:0000256" key="3">
    <source>
        <dbReference type="ARBA" id="ARBA00022840"/>
    </source>
</evidence>
<gene>
    <name evidence="5" type="primary">lolD_3</name>
    <name evidence="5" type="ORF">NCTC11636_01385</name>
</gene>
<keyword evidence="3 5" id="KW-0067">ATP-binding</keyword>
<evidence type="ECO:0000313" key="6">
    <source>
        <dbReference type="Proteomes" id="UP000266895"/>
    </source>
</evidence>